<dbReference type="GO" id="GO:0005829">
    <property type="term" value="C:cytosol"/>
    <property type="evidence" value="ECO:0007669"/>
    <property type="project" value="TreeGrafter"/>
</dbReference>
<gene>
    <name evidence="2" type="ORF">HMPREF9630_00812</name>
</gene>
<dbReference type="InterPro" id="IPR012337">
    <property type="entry name" value="RNaseH-like_sf"/>
</dbReference>
<dbReference type="RefSeq" id="WP_009526724.1">
    <property type="nucleotide sequence ID" value="NZ_JH815225.1"/>
</dbReference>
<dbReference type="Proteomes" id="UP000017818">
    <property type="component" value="Unassembled WGS sequence"/>
</dbReference>
<dbReference type="PANTHER" id="PTHR10948">
    <property type="entry name" value="TRANSPOSASE"/>
    <property type="match status" value="1"/>
</dbReference>
<dbReference type="SUPFAM" id="SSF53098">
    <property type="entry name" value="Ribonuclease H-like"/>
    <property type="match status" value="1"/>
</dbReference>
<dbReference type="EMBL" id="AFZF02000004">
    <property type="protein sequence ID" value="EHL14769.2"/>
    <property type="molecule type" value="Genomic_DNA"/>
</dbReference>
<dbReference type="GO" id="GO:0032196">
    <property type="term" value="P:transposition"/>
    <property type="evidence" value="ECO:0007669"/>
    <property type="project" value="TreeGrafter"/>
</dbReference>
<dbReference type="Gene3D" id="1.10.10.60">
    <property type="entry name" value="Homeodomain-like"/>
    <property type="match status" value="1"/>
</dbReference>
<evidence type="ECO:0000259" key="1">
    <source>
        <dbReference type="PROSITE" id="PS50994"/>
    </source>
</evidence>
<organism evidence="2 3">
    <name type="scientific">Peptoanaerobacter stomatis</name>
    <dbReference type="NCBI Taxonomy" id="796937"/>
    <lineage>
        <taxon>Bacteria</taxon>
        <taxon>Bacillati</taxon>
        <taxon>Bacillota</taxon>
        <taxon>Clostridia</taxon>
        <taxon>Peptostreptococcales</taxon>
        <taxon>Filifactoraceae</taxon>
        <taxon>Peptoanaerobacter</taxon>
    </lineage>
</organism>
<feature type="domain" description="Integrase catalytic" evidence="1">
    <location>
        <begin position="153"/>
        <end position="319"/>
    </location>
</feature>
<dbReference type="OrthoDB" id="9776104at2"/>
<sequence>MKNKKKLNLTMKDIAKKVGISERTLYREIKRGMVYGLLNSDLTKRDEYSAQKSQKQYTENITQKQRELKIGKNSDLANYLEYLMLEKKYSPYAAIIKAKSQGYEVNICEKTLYNYIKQKLFYKLEAKDLPYKRRKKTKIKSQKTIRKIGEKSIEKRPLQANERLELGHIEIDSVVGKRQGKSCCLLVITDRLSRLQIIRKIKSKKAKYVVEEIQKLKKQYPKTFNERFKTITSDNGSEFMDAKSIEEMGVDYYYADSYCSYERGSNENNNKFIRRFIKKGEDISKVSQRKIKEIQDWMNNYPRRMFGGKSANEVHLEHRVMEQ</sequence>
<comment type="caution">
    <text evidence="2">The sequence shown here is derived from an EMBL/GenBank/DDBJ whole genome shotgun (WGS) entry which is preliminary data.</text>
</comment>
<dbReference type="Gene3D" id="3.30.420.10">
    <property type="entry name" value="Ribonuclease H-like superfamily/Ribonuclease H"/>
    <property type="match status" value="1"/>
</dbReference>
<dbReference type="AlphaFoldDB" id="V9HTR4"/>
<evidence type="ECO:0000313" key="3">
    <source>
        <dbReference type="Proteomes" id="UP000017818"/>
    </source>
</evidence>
<dbReference type="GO" id="GO:0003676">
    <property type="term" value="F:nucleic acid binding"/>
    <property type="evidence" value="ECO:0007669"/>
    <property type="project" value="InterPro"/>
</dbReference>
<dbReference type="PANTHER" id="PTHR10948:SF23">
    <property type="entry name" value="TRANSPOSASE INSI FOR INSERTION SEQUENCE ELEMENT IS30A-RELATED"/>
    <property type="match status" value="1"/>
</dbReference>
<reference evidence="2 3" key="1">
    <citation type="submission" date="2012-05" db="EMBL/GenBank/DDBJ databases">
        <title>The Genome Sequence of Eubacteriaceae bacterium CM2.</title>
        <authorList>
            <consortium name="The Broad Institute Genome Sequencing Platform"/>
            <person name="Earl A."/>
            <person name="Ward D."/>
            <person name="Feldgarden M."/>
            <person name="Gevers D."/>
            <person name="Sizova M."/>
            <person name="Hazen A."/>
            <person name="Epstein S."/>
            <person name="Walker B."/>
            <person name="Young S.K."/>
            <person name="Zeng Q."/>
            <person name="Gargeya S."/>
            <person name="Fitzgerald M."/>
            <person name="Haas B."/>
            <person name="Abouelleil A."/>
            <person name="Alvarado L."/>
            <person name="Arachchi H.M."/>
            <person name="Berlin A."/>
            <person name="Chapman S.B."/>
            <person name="Goldberg J."/>
            <person name="Griggs A."/>
            <person name="Gujja S."/>
            <person name="Hansen M."/>
            <person name="Howarth C."/>
            <person name="Imamovic A."/>
            <person name="Larimer J."/>
            <person name="McCowen C."/>
            <person name="Montmayeur A."/>
            <person name="Murphy C."/>
            <person name="Neiman D."/>
            <person name="Pearson M."/>
            <person name="Priest M."/>
            <person name="Roberts A."/>
            <person name="Saif S."/>
            <person name="Shea T."/>
            <person name="Sisk P."/>
            <person name="Sykes S."/>
            <person name="Wortman J."/>
            <person name="Nusbaum C."/>
            <person name="Birren B."/>
        </authorList>
    </citation>
    <scope>NUCLEOTIDE SEQUENCE [LARGE SCALE GENOMIC DNA]</scope>
    <source>
        <strain evidence="2 3">CM2</strain>
    </source>
</reference>
<name>V9HTR4_9FIRM</name>
<dbReference type="InterPro" id="IPR051917">
    <property type="entry name" value="Transposase-Integrase"/>
</dbReference>
<accession>V9HTR4</accession>
<dbReference type="InterPro" id="IPR001584">
    <property type="entry name" value="Integrase_cat-core"/>
</dbReference>
<dbReference type="InterPro" id="IPR053392">
    <property type="entry name" value="Transposase_IS30-like"/>
</dbReference>
<evidence type="ECO:0000313" key="2">
    <source>
        <dbReference type="EMBL" id="EHL14769.2"/>
    </source>
</evidence>
<dbReference type="GO" id="GO:0004803">
    <property type="term" value="F:transposase activity"/>
    <property type="evidence" value="ECO:0007669"/>
    <property type="project" value="TreeGrafter"/>
</dbReference>
<dbReference type="GO" id="GO:0015074">
    <property type="term" value="P:DNA integration"/>
    <property type="evidence" value="ECO:0007669"/>
    <property type="project" value="InterPro"/>
</dbReference>
<proteinExistence type="predicted"/>
<dbReference type="HOGENOM" id="CLU_035706_0_2_9"/>
<dbReference type="NCBIfam" id="NF033563">
    <property type="entry name" value="transpos_IS30"/>
    <property type="match status" value="1"/>
</dbReference>
<dbReference type="PROSITE" id="PS50994">
    <property type="entry name" value="INTEGRASE"/>
    <property type="match status" value="1"/>
</dbReference>
<protein>
    <recommendedName>
        <fullName evidence="1">Integrase catalytic domain-containing protein</fullName>
    </recommendedName>
</protein>
<dbReference type="InterPro" id="IPR036397">
    <property type="entry name" value="RNaseH_sf"/>
</dbReference>